<reference evidence="2" key="1">
    <citation type="submission" date="2023-07" db="EMBL/GenBank/DDBJ databases">
        <title>Genome content predicts the carbon catabolic preferences of heterotrophic bacteria.</title>
        <authorList>
            <person name="Gralka M."/>
        </authorList>
    </citation>
    <scope>NUCLEOTIDE SEQUENCE</scope>
    <source>
        <strain evidence="2">I3M17_2</strain>
    </source>
</reference>
<organism evidence="2 3">
    <name type="scientific">Saccharophagus degradans</name>
    <dbReference type="NCBI Taxonomy" id="86304"/>
    <lineage>
        <taxon>Bacteria</taxon>
        <taxon>Pseudomonadati</taxon>
        <taxon>Pseudomonadota</taxon>
        <taxon>Gammaproteobacteria</taxon>
        <taxon>Cellvibrionales</taxon>
        <taxon>Cellvibrionaceae</taxon>
        <taxon>Saccharophagus</taxon>
    </lineage>
</organism>
<dbReference type="EMBL" id="JAUOPB010000008">
    <property type="protein sequence ID" value="MDO6423226.1"/>
    <property type="molecule type" value="Genomic_DNA"/>
</dbReference>
<dbReference type="RefSeq" id="WP_011467360.1">
    <property type="nucleotide sequence ID" value="NZ_CP123764.1"/>
</dbReference>
<keyword evidence="2" id="KW-0808">Transferase</keyword>
<name>A0AAW7X8S9_9GAMM</name>
<dbReference type="PANTHER" id="PTHR38684">
    <property type="entry name" value="PROTEIN AMPE"/>
    <property type="match status" value="1"/>
</dbReference>
<dbReference type="GeneID" id="98612559"/>
<dbReference type="GO" id="GO:0016301">
    <property type="term" value="F:kinase activity"/>
    <property type="evidence" value="ECO:0007669"/>
    <property type="project" value="UniProtKB-KW"/>
</dbReference>
<gene>
    <name evidence="2" type="ORF">Q4521_12140</name>
</gene>
<keyword evidence="2" id="KW-0418">Kinase</keyword>
<evidence type="ECO:0000313" key="3">
    <source>
        <dbReference type="Proteomes" id="UP001169760"/>
    </source>
</evidence>
<proteinExistence type="predicted"/>
<keyword evidence="1" id="KW-0472">Membrane</keyword>
<protein>
    <submittedName>
        <fullName evidence="2">Histidine kinase</fullName>
    </submittedName>
</protein>
<accession>A0AAW7X8S9</accession>
<evidence type="ECO:0000256" key="1">
    <source>
        <dbReference type="SAM" id="Phobius"/>
    </source>
</evidence>
<dbReference type="GO" id="GO:0046677">
    <property type="term" value="P:response to antibiotic"/>
    <property type="evidence" value="ECO:0007669"/>
    <property type="project" value="TreeGrafter"/>
</dbReference>
<keyword evidence="1" id="KW-1133">Transmembrane helix</keyword>
<dbReference type="GO" id="GO:0005886">
    <property type="term" value="C:plasma membrane"/>
    <property type="evidence" value="ECO:0007669"/>
    <property type="project" value="TreeGrafter"/>
</dbReference>
<feature type="transmembrane region" description="Helical" evidence="1">
    <location>
        <begin position="150"/>
        <end position="170"/>
    </location>
</feature>
<comment type="caution">
    <text evidence="2">The sequence shown here is derived from an EMBL/GenBank/DDBJ whole genome shotgun (WGS) entry which is preliminary data.</text>
</comment>
<keyword evidence="1" id="KW-0812">Transmembrane</keyword>
<feature type="transmembrane region" description="Helical" evidence="1">
    <location>
        <begin position="261"/>
        <end position="280"/>
    </location>
</feature>
<feature type="transmembrane region" description="Helical" evidence="1">
    <location>
        <begin position="47"/>
        <end position="64"/>
    </location>
</feature>
<dbReference type="AlphaFoldDB" id="A0AAW7X8S9"/>
<sequence length="281" mass="31905">MDLLTLIIAIAFVQVWGAENPLHKDGWFVQWCDGLQARLKASAIREYTWLVAVLVPVLCVWLLAEAVGAVSAWLLLPISVVVMLYSLGRGEFTNIVSEYTKACYVEDWPSAMERAQRLGVHTDGVDEGDWSALHEQVLTEAGYRGFERSFVIIFWFLITGPVVALLYRLLFIYCQQRPSEDLPAKCLWAMEWPVTRLLGLSFAFTGNFVGCYNRLKECLICFKRSSQEVLTQSILGALSVDENLTQSCEVTRKELDLLSKLYKRTLWFWLASAALIIIVVH</sequence>
<dbReference type="Proteomes" id="UP001169760">
    <property type="component" value="Unassembled WGS sequence"/>
</dbReference>
<dbReference type="InterPro" id="IPR052966">
    <property type="entry name" value="Beta-lactamase_Reg"/>
</dbReference>
<feature type="transmembrane region" description="Helical" evidence="1">
    <location>
        <begin position="71"/>
        <end position="88"/>
    </location>
</feature>
<dbReference type="PANTHER" id="PTHR38684:SF1">
    <property type="entry name" value="PROTEIN AMPE"/>
    <property type="match status" value="1"/>
</dbReference>
<evidence type="ECO:0000313" key="2">
    <source>
        <dbReference type="EMBL" id="MDO6423226.1"/>
    </source>
</evidence>